<reference evidence="1" key="1">
    <citation type="journal article" date="2020" name="Stud. Mycol.">
        <title>101 Dothideomycetes genomes: a test case for predicting lifestyles and emergence of pathogens.</title>
        <authorList>
            <person name="Haridas S."/>
            <person name="Albert R."/>
            <person name="Binder M."/>
            <person name="Bloem J."/>
            <person name="Labutti K."/>
            <person name="Salamov A."/>
            <person name="Andreopoulos B."/>
            <person name="Baker S."/>
            <person name="Barry K."/>
            <person name="Bills G."/>
            <person name="Bluhm B."/>
            <person name="Cannon C."/>
            <person name="Castanera R."/>
            <person name="Culley D."/>
            <person name="Daum C."/>
            <person name="Ezra D."/>
            <person name="Gonzalez J."/>
            <person name="Henrissat B."/>
            <person name="Kuo A."/>
            <person name="Liang C."/>
            <person name="Lipzen A."/>
            <person name="Lutzoni F."/>
            <person name="Magnuson J."/>
            <person name="Mondo S."/>
            <person name="Nolan M."/>
            <person name="Ohm R."/>
            <person name="Pangilinan J."/>
            <person name="Park H.-J."/>
            <person name="Ramirez L."/>
            <person name="Alfaro M."/>
            <person name="Sun H."/>
            <person name="Tritt A."/>
            <person name="Yoshinaga Y."/>
            <person name="Zwiers L.-H."/>
            <person name="Turgeon B."/>
            <person name="Goodwin S."/>
            <person name="Spatafora J."/>
            <person name="Crous P."/>
            <person name="Grigoriev I."/>
        </authorList>
    </citation>
    <scope>NUCLEOTIDE SEQUENCE</scope>
    <source>
        <strain evidence="1">CBS 269.34</strain>
    </source>
</reference>
<proteinExistence type="predicted"/>
<dbReference type="AlphaFoldDB" id="A0A6A6QJ62"/>
<accession>A0A6A6QJ62</accession>
<evidence type="ECO:0000313" key="2">
    <source>
        <dbReference type="Proteomes" id="UP000799750"/>
    </source>
</evidence>
<keyword evidence="2" id="KW-1185">Reference proteome</keyword>
<name>A0A6A6QJ62_9PEZI</name>
<dbReference type="EMBL" id="MU004194">
    <property type="protein sequence ID" value="KAF2492030.1"/>
    <property type="molecule type" value="Genomic_DNA"/>
</dbReference>
<evidence type="ECO:0000313" key="1">
    <source>
        <dbReference type="EMBL" id="KAF2492030.1"/>
    </source>
</evidence>
<gene>
    <name evidence="1" type="ORF">BU16DRAFT_541964</name>
</gene>
<organism evidence="1 2">
    <name type="scientific">Lophium mytilinum</name>
    <dbReference type="NCBI Taxonomy" id="390894"/>
    <lineage>
        <taxon>Eukaryota</taxon>
        <taxon>Fungi</taxon>
        <taxon>Dikarya</taxon>
        <taxon>Ascomycota</taxon>
        <taxon>Pezizomycotina</taxon>
        <taxon>Dothideomycetes</taxon>
        <taxon>Pleosporomycetidae</taxon>
        <taxon>Mytilinidiales</taxon>
        <taxon>Mytilinidiaceae</taxon>
        <taxon>Lophium</taxon>
    </lineage>
</organism>
<sequence>MGTLTAMLHCEPPPFNISIDYYDYENNVPVKKGGTFSFDQSSIPIKARCSHLLGDSTTCADGGCYNLVPKTLPIEYGDSAFECKNKVCRGHRSVYRRCYTTYGLLLTPHSRKLESDWSKIKRKCIRHKVDDYVDIKGKPELNKTIRKIRAAKRNTKKPFGIRINQPTPEEPTKERFEWVTVNQAHLPLDARCDHLQSVHANCTVGKCYRWQPGTPASDFGDYVYTCENEACWGHTTKQELRCYGDAGVVPVKSQEEVETTMGTQAWTTHSVEGWKAIEGRIGLNEKMEQIAEYSDAHSLVELYRG</sequence>
<protein>
    <submittedName>
        <fullName evidence="1">Uncharacterized protein</fullName>
    </submittedName>
</protein>
<dbReference type="Proteomes" id="UP000799750">
    <property type="component" value="Unassembled WGS sequence"/>
</dbReference>